<evidence type="ECO:0000256" key="4">
    <source>
        <dbReference type="ARBA" id="ARBA00023163"/>
    </source>
</evidence>
<dbReference type="HOGENOM" id="CLU_039613_6_4_5"/>
<evidence type="ECO:0000259" key="5">
    <source>
        <dbReference type="PROSITE" id="PS50931"/>
    </source>
</evidence>
<dbReference type="CDD" id="cd08414">
    <property type="entry name" value="PBP2_LTTR_aromatics_like"/>
    <property type="match status" value="1"/>
</dbReference>
<dbReference type="EMBL" id="CP000390">
    <property type="protein sequence ID" value="ABG65090.1"/>
    <property type="molecule type" value="Genomic_DNA"/>
</dbReference>
<dbReference type="STRING" id="266779.Meso_3722"/>
<dbReference type="PANTHER" id="PTHR30346">
    <property type="entry name" value="TRANSCRIPTIONAL DUAL REGULATOR HCAR-RELATED"/>
    <property type="match status" value="1"/>
</dbReference>
<dbReference type="SUPFAM" id="SSF46785">
    <property type="entry name" value="Winged helix' DNA-binding domain"/>
    <property type="match status" value="1"/>
</dbReference>
<protein>
    <submittedName>
        <fullName evidence="6">Transcriptional regulator, LysR family</fullName>
    </submittedName>
</protein>
<evidence type="ECO:0000256" key="3">
    <source>
        <dbReference type="ARBA" id="ARBA00023125"/>
    </source>
</evidence>
<evidence type="ECO:0000313" key="6">
    <source>
        <dbReference type="EMBL" id="ABG65090.1"/>
    </source>
</evidence>
<proteinExistence type="inferred from homology"/>
<dbReference type="OrthoDB" id="9811588at2"/>
<dbReference type="PANTHER" id="PTHR30346:SF17">
    <property type="entry name" value="LYSR FAMILY TRANSCRIPTIONAL REGULATOR"/>
    <property type="match status" value="1"/>
</dbReference>
<accession>Q11BY5</accession>
<dbReference type="GO" id="GO:0003700">
    <property type="term" value="F:DNA-binding transcription factor activity"/>
    <property type="evidence" value="ECO:0007669"/>
    <property type="project" value="InterPro"/>
</dbReference>
<dbReference type="SUPFAM" id="SSF53850">
    <property type="entry name" value="Periplasmic binding protein-like II"/>
    <property type="match status" value="1"/>
</dbReference>
<gene>
    <name evidence="6" type="ordered locus">Meso_3722</name>
</gene>
<feature type="domain" description="HTH lysR-type" evidence="5">
    <location>
        <begin position="1"/>
        <end position="58"/>
    </location>
</feature>
<dbReference type="Gene3D" id="3.40.190.10">
    <property type="entry name" value="Periplasmic binding protein-like II"/>
    <property type="match status" value="2"/>
</dbReference>
<organism evidence="6">
    <name type="scientific">Chelativorans sp. (strain BNC1)</name>
    <dbReference type="NCBI Taxonomy" id="266779"/>
    <lineage>
        <taxon>Bacteria</taxon>
        <taxon>Pseudomonadati</taxon>
        <taxon>Pseudomonadota</taxon>
        <taxon>Alphaproteobacteria</taxon>
        <taxon>Hyphomicrobiales</taxon>
        <taxon>Phyllobacteriaceae</taxon>
        <taxon>Chelativorans</taxon>
    </lineage>
</organism>
<name>Q11BY5_CHESB</name>
<evidence type="ECO:0000256" key="1">
    <source>
        <dbReference type="ARBA" id="ARBA00009437"/>
    </source>
</evidence>
<dbReference type="InterPro" id="IPR036388">
    <property type="entry name" value="WH-like_DNA-bd_sf"/>
</dbReference>
<sequence>MNLKQLQYFSVLAEELHFRRAAEKLNITQSPLSIAIQNLEQELGAKLFHRNQRSVQLTEVGRRLYDHAQGLISRLEHCEQDIRAIVNGKAGQLRIAFTAASSLLSPFPKLISAFQKKFPEIDVQLQSMTTVQQISALSEGTIDIGLLRRPRQSIPAEISTRRLATDRLVVALPSGHPLTSKSVVAIPELAKEKFIFFPRKMGIGIYDQFIKLCGKWGFAPDIVQEAEEATTIVGLVAAGLGVAVVPGGLRYIQIPNLEFRHIADEDAITELLLAFRTGEANLKVQQLVHLAQQAFSTEAGEGIGAEI</sequence>
<dbReference type="GO" id="GO:0003677">
    <property type="term" value="F:DNA binding"/>
    <property type="evidence" value="ECO:0007669"/>
    <property type="project" value="UniProtKB-KW"/>
</dbReference>
<keyword evidence="3" id="KW-0238">DNA-binding</keyword>
<dbReference type="KEGG" id="mes:Meso_3722"/>
<evidence type="ECO:0000256" key="2">
    <source>
        <dbReference type="ARBA" id="ARBA00023015"/>
    </source>
</evidence>
<keyword evidence="4" id="KW-0804">Transcription</keyword>
<dbReference type="PRINTS" id="PR00039">
    <property type="entry name" value="HTHLYSR"/>
</dbReference>
<dbReference type="InterPro" id="IPR000847">
    <property type="entry name" value="LysR_HTH_N"/>
</dbReference>
<dbReference type="Pfam" id="PF03466">
    <property type="entry name" value="LysR_substrate"/>
    <property type="match status" value="1"/>
</dbReference>
<dbReference type="GO" id="GO:0032993">
    <property type="term" value="C:protein-DNA complex"/>
    <property type="evidence" value="ECO:0007669"/>
    <property type="project" value="TreeGrafter"/>
</dbReference>
<dbReference type="InterPro" id="IPR005119">
    <property type="entry name" value="LysR_subst-bd"/>
</dbReference>
<keyword evidence="2" id="KW-0805">Transcription regulation</keyword>
<dbReference type="PROSITE" id="PS50931">
    <property type="entry name" value="HTH_LYSR"/>
    <property type="match status" value="1"/>
</dbReference>
<dbReference type="AlphaFoldDB" id="Q11BY5"/>
<dbReference type="Pfam" id="PF00126">
    <property type="entry name" value="HTH_1"/>
    <property type="match status" value="1"/>
</dbReference>
<dbReference type="Gene3D" id="1.10.10.10">
    <property type="entry name" value="Winged helix-like DNA-binding domain superfamily/Winged helix DNA-binding domain"/>
    <property type="match status" value="1"/>
</dbReference>
<reference evidence="6" key="1">
    <citation type="submission" date="2006-06" db="EMBL/GenBank/DDBJ databases">
        <title>Complete sequence of chromosome of Chelativorans sp. BNC1.</title>
        <authorList>
            <consortium name="US DOE Joint Genome Institute"/>
            <person name="Copeland A."/>
            <person name="Lucas S."/>
            <person name="Lapidus A."/>
            <person name="Barry K."/>
            <person name="Detter J.C."/>
            <person name="Glavina del Rio T."/>
            <person name="Hammon N."/>
            <person name="Israni S."/>
            <person name="Dalin E."/>
            <person name="Tice H."/>
            <person name="Pitluck S."/>
            <person name="Chertkov O."/>
            <person name="Brettin T."/>
            <person name="Bruce D."/>
            <person name="Han C."/>
            <person name="Tapia R."/>
            <person name="Gilna P."/>
            <person name="Schmutz J."/>
            <person name="Larimer F."/>
            <person name="Land M."/>
            <person name="Hauser L."/>
            <person name="Kyrpides N."/>
            <person name="Mikhailova N."/>
            <person name="Richardson P."/>
        </authorList>
    </citation>
    <scope>NUCLEOTIDE SEQUENCE</scope>
    <source>
        <strain evidence="6">BNC1</strain>
    </source>
</reference>
<comment type="similarity">
    <text evidence="1">Belongs to the LysR transcriptional regulatory family.</text>
</comment>
<dbReference type="FunFam" id="1.10.10.10:FF:000001">
    <property type="entry name" value="LysR family transcriptional regulator"/>
    <property type="match status" value="1"/>
</dbReference>
<dbReference type="eggNOG" id="COG0583">
    <property type="taxonomic scope" value="Bacteria"/>
</dbReference>
<dbReference type="InterPro" id="IPR036390">
    <property type="entry name" value="WH_DNA-bd_sf"/>
</dbReference>